<accession>A0ABV4U4A7</accession>
<evidence type="ECO:0000259" key="12">
    <source>
        <dbReference type="SMART" id="SM00228"/>
    </source>
</evidence>
<dbReference type="Pfam" id="PF02163">
    <property type="entry name" value="Peptidase_M50"/>
    <property type="match status" value="2"/>
</dbReference>
<dbReference type="EMBL" id="JBGUBD010000001">
    <property type="protein sequence ID" value="MFA9477143.1"/>
    <property type="molecule type" value="Genomic_DNA"/>
</dbReference>
<dbReference type="SUPFAM" id="SSF50156">
    <property type="entry name" value="PDZ domain-like"/>
    <property type="match status" value="4"/>
</dbReference>
<keyword evidence="9" id="KW-0482">Metalloprotease</keyword>
<comment type="similarity">
    <text evidence="3">Belongs to the peptidase M50B family.</text>
</comment>
<comment type="caution">
    <text evidence="13">The sequence shown here is derived from an EMBL/GenBank/DDBJ whole genome shotgun (WGS) entry which is preliminary data.</text>
</comment>
<evidence type="ECO:0000256" key="7">
    <source>
        <dbReference type="ARBA" id="ARBA00022833"/>
    </source>
</evidence>
<feature type="domain" description="PDZ" evidence="12">
    <location>
        <begin position="245"/>
        <end position="312"/>
    </location>
</feature>
<sequence>MDLLTHTPIALLALILGFGFLIFVHELGHFLVARAVGIKCTQFAIGFGPSMITWRKGIGFRVGTTEPEYQKRINEGVDPASLGETEYRLNYLPLGGYVKMLGQEDMDPNAQSEDPRAFNKKPVWARACVISAGVVMNLIFGLLFLIIAFMSGVQFPPALVGGVQSGAPADVTYAQGYEGDPDYRGLRVGDHITHINGDEIGDFMELRLAAALGRPDVPIEFTIDREGADQPLIYRMAPRRDPIENLLSVGIAPISSLEAAPREGGTLDRAGVREGMRVVAVNGEAVDGYGQLYRAVQQFGTQPFEVTFATDDGSEQVNVSFENTTPQLMVDVDDRHRALGHLAGLVPAVRLTPAANSPAEQAGIEAGDVLVSLGSDRWPSTRQLPQLVEAASREGLDVTVLRDGETIVLESRVRPSGGRIGVALEPAMEHPIVAGTLTGTAAASLDLPAGSRVVELAGEPVSNWAQMQAALIAAARAADGDDVLDVEITYELNIAGSPTETDVLSFDAETIAALARLQWQPPRELQRDLLMLRERLSGDNPIEATVIGLQKTHQFMLQTYVTLLRLIQGWIGFEQLRGPVGIVDEGRQVAAEGWAYLFFFLGLISINLAIINFLPIPIVDGGLMVFLIIEKLKGSPAGPRVQTAATLVGLALIGFVFVTVTFYDIVRIAGG</sequence>
<evidence type="ECO:0000256" key="10">
    <source>
        <dbReference type="ARBA" id="ARBA00023136"/>
    </source>
</evidence>
<evidence type="ECO:0000256" key="5">
    <source>
        <dbReference type="ARBA" id="ARBA00022692"/>
    </source>
</evidence>
<dbReference type="RefSeq" id="WP_425344064.1">
    <property type="nucleotide sequence ID" value="NZ_JBGUBD010000001.1"/>
</dbReference>
<keyword evidence="6" id="KW-0378">Hydrolase</keyword>
<name>A0ABV4U4A7_9BACT</name>
<protein>
    <submittedName>
        <fullName evidence="13">Site-2 protease family protein</fullName>
    </submittedName>
</protein>
<feature type="transmembrane region" description="Helical" evidence="11">
    <location>
        <begin position="6"/>
        <end position="24"/>
    </location>
</feature>
<comment type="cofactor">
    <cofactor evidence="1">
        <name>Zn(2+)</name>
        <dbReference type="ChEBI" id="CHEBI:29105"/>
    </cofactor>
</comment>
<dbReference type="GO" id="GO:0006508">
    <property type="term" value="P:proteolysis"/>
    <property type="evidence" value="ECO:0007669"/>
    <property type="project" value="UniProtKB-KW"/>
</dbReference>
<evidence type="ECO:0000256" key="6">
    <source>
        <dbReference type="ARBA" id="ARBA00022801"/>
    </source>
</evidence>
<organism evidence="13 14">
    <name type="scientific">Natronomicrosphaera hydrolytica</name>
    <dbReference type="NCBI Taxonomy" id="3242702"/>
    <lineage>
        <taxon>Bacteria</taxon>
        <taxon>Pseudomonadati</taxon>
        <taxon>Planctomycetota</taxon>
        <taxon>Phycisphaerae</taxon>
        <taxon>Phycisphaerales</taxon>
        <taxon>Phycisphaeraceae</taxon>
        <taxon>Natronomicrosphaera</taxon>
    </lineage>
</organism>
<dbReference type="SMART" id="SM00228">
    <property type="entry name" value="PDZ"/>
    <property type="match status" value="4"/>
</dbReference>
<feature type="domain" description="PDZ" evidence="12">
    <location>
        <begin position="326"/>
        <end position="404"/>
    </location>
</feature>
<feature type="transmembrane region" description="Helical" evidence="11">
    <location>
        <begin position="596"/>
        <end position="629"/>
    </location>
</feature>
<reference evidence="13 14" key="1">
    <citation type="submission" date="2024-08" db="EMBL/GenBank/DDBJ databases">
        <title>Whole-genome sequencing of halo(alkali)philic microorganisms from hypersaline lakes.</title>
        <authorList>
            <person name="Sorokin D.Y."/>
            <person name="Merkel A.Y."/>
            <person name="Messina E."/>
            <person name="Yakimov M."/>
        </authorList>
    </citation>
    <scope>NUCLEOTIDE SEQUENCE [LARGE SCALE GENOMIC DNA]</scope>
    <source>
        <strain evidence="13 14">AB-hyl4</strain>
    </source>
</reference>
<dbReference type="InterPro" id="IPR001478">
    <property type="entry name" value="PDZ"/>
</dbReference>
<proteinExistence type="inferred from homology"/>
<keyword evidence="14" id="KW-1185">Reference proteome</keyword>
<dbReference type="InterPro" id="IPR036034">
    <property type="entry name" value="PDZ_sf"/>
</dbReference>
<dbReference type="Proteomes" id="UP001575105">
    <property type="component" value="Unassembled WGS sequence"/>
</dbReference>
<evidence type="ECO:0000313" key="13">
    <source>
        <dbReference type="EMBL" id="MFA9477143.1"/>
    </source>
</evidence>
<feature type="domain" description="PDZ" evidence="12">
    <location>
        <begin position="140"/>
        <end position="227"/>
    </location>
</feature>
<feature type="domain" description="PDZ" evidence="12">
    <location>
        <begin position="418"/>
        <end position="492"/>
    </location>
</feature>
<evidence type="ECO:0000256" key="2">
    <source>
        <dbReference type="ARBA" id="ARBA00004141"/>
    </source>
</evidence>
<keyword evidence="8 11" id="KW-1133">Transmembrane helix</keyword>
<evidence type="ECO:0000256" key="4">
    <source>
        <dbReference type="ARBA" id="ARBA00022670"/>
    </source>
</evidence>
<evidence type="ECO:0000313" key="14">
    <source>
        <dbReference type="Proteomes" id="UP001575105"/>
    </source>
</evidence>
<dbReference type="PANTHER" id="PTHR42837">
    <property type="entry name" value="REGULATOR OF SIGMA-E PROTEASE RSEP"/>
    <property type="match status" value="1"/>
</dbReference>
<evidence type="ECO:0000256" key="3">
    <source>
        <dbReference type="ARBA" id="ARBA00007931"/>
    </source>
</evidence>
<feature type="transmembrane region" description="Helical" evidence="11">
    <location>
        <begin position="641"/>
        <end position="663"/>
    </location>
</feature>
<keyword evidence="10 11" id="KW-0472">Membrane</keyword>
<dbReference type="Gene3D" id="2.30.42.10">
    <property type="match status" value="3"/>
</dbReference>
<dbReference type="InterPro" id="IPR004387">
    <property type="entry name" value="Pept_M50_Zn"/>
</dbReference>
<dbReference type="CDD" id="cd06163">
    <property type="entry name" value="S2P-M50_PDZ_RseP-like"/>
    <property type="match status" value="1"/>
</dbReference>
<evidence type="ECO:0000256" key="8">
    <source>
        <dbReference type="ARBA" id="ARBA00022989"/>
    </source>
</evidence>
<comment type="subcellular location">
    <subcellularLocation>
        <location evidence="2">Membrane</location>
        <topology evidence="2">Multi-pass membrane protein</topology>
    </subcellularLocation>
</comment>
<evidence type="ECO:0000256" key="11">
    <source>
        <dbReference type="SAM" id="Phobius"/>
    </source>
</evidence>
<dbReference type="InterPro" id="IPR008915">
    <property type="entry name" value="Peptidase_M50"/>
</dbReference>
<gene>
    <name evidence="13" type="ORF">ACERK3_02430</name>
</gene>
<keyword evidence="7" id="KW-0862">Zinc</keyword>
<evidence type="ECO:0000256" key="1">
    <source>
        <dbReference type="ARBA" id="ARBA00001947"/>
    </source>
</evidence>
<feature type="transmembrane region" description="Helical" evidence="11">
    <location>
        <begin position="123"/>
        <end position="150"/>
    </location>
</feature>
<dbReference type="PANTHER" id="PTHR42837:SF2">
    <property type="entry name" value="MEMBRANE METALLOPROTEASE ARASP2, CHLOROPLASTIC-RELATED"/>
    <property type="match status" value="1"/>
</dbReference>
<evidence type="ECO:0000256" key="9">
    <source>
        <dbReference type="ARBA" id="ARBA00023049"/>
    </source>
</evidence>
<keyword evidence="5 11" id="KW-0812">Transmembrane</keyword>
<dbReference type="GO" id="GO:0008233">
    <property type="term" value="F:peptidase activity"/>
    <property type="evidence" value="ECO:0007669"/>
    <property type="project" value="UniProtKB-KW"/>
</dbReference>
<keyword evidence="4 13" id="KW-0645">Protease</keyword>